<proteinExistence type="predicted"/>
<evidence type="ECO:0000313" key="1">
    <source>
        <dbReference type="EMBL" id="GIY81190.1"/>
    </source>
</evidence>
<keyword evidence="2" id="KW-1185">Reference proteome</keyword>
<sequence length="106" mass="12107">MYYFELVVARECSPVHLLNHRSVGCTRRVAQRRERESGGQLPPPVVRTVRLPGSFSGEESVSCWRVPLVTWSRSRSRGADETGVRQLLSHGPGREFWQQRLLLASF</sequence>
<gene>
    <name evidence="1" type="ORF">CDAR_380021</name>
</gene>
<reference evidence="1 2" key="1">
    <citation type="submission" date="2021-06" db="EMBL/GenBank/DDBJ databases">
        <title>Caerostris darwini draft genome.</title>
        <authorList>
            <person name="Kono N."/>
            <person name="Arakawa K."/>
        </authorList>
    </citation>
    <scope>NUCLEOTIDE SEQUENCE [LARGE SCALE GENOMIC DNA]</scope>
</reference>
<dbReference type="AlphaFoldDB" id="A0AAV4WEJ4"/>
<organism evidence="1 2">
    <name type="scientific">Caerostris darwini</name>
    <dbReference type="NCBI Taxonomy" id="1538125"/>
    <lineage>
        <taxon>Eukaryota</taxon>
        <taxon>Metazoa</taxon>
        <taxon>Ecdysozoa</taxon>
        <taxon>Arthropoda</taxon>
        <taxon>Chelicerata</taxon>
        <taxon>Arachnida</taxon>
        <taxon>Araneae</taxon>
        <taxon>Araneomorphae</taxon>
        <taxon>Entelegynae</taxon>
        <taxon>Araneoidea</taxon>
        <taxon>Araneidae</taxon>
        <taxon>Caerostris</taxon>
    </lineage>
</organism>
<dbReference type="Proteomes" id="UP001054837">
    <property type="component" value="Unassembled WGS sequence"/>
</dbReference>
<comment type="caution">
    <text evidence="1">The sequence shown here is derived from an EMBL/GenBank/DDBJ whole genome shotgun (WGS) entry which is preliminary data.</text>
</comment>
<dbReference type="EMBL" id="BPLQ01014584">
    <property type="protein sequence ID" value="GIY81190.1"/>
    <property type="molecule type" value="Genomic_DNA"/>
</dbReference>
<accession>A0AAV4WEJ4</accession>
<name>A0AAV4WEJ4_9ARAC</name>
<protein>
    <submittedName>
        <fullName evidence="1">Uncharacterized protein</fullName>
    </submittedName>
</protein>
<evidence type="ECO:0000313" key="2">
    <source>
        <dbReference type="Proteomes" id="UP001054837"/>
    </source>
</evidence>